<evidence type="ECO:0000313" key="1">
    <source>
        <dbReference type="EMBL" id="KAK9046350.1"/>
    </source>
</evidence>
<keyword evidence="2" id="KW-1185">Reference proteome</keyword>
<accession>A0ABR2U9F1</accession>
<evidence type="ECO:0000313" key="2">
    <source>
        <dbReference type="Proteomes" id="UP001396334"/>
    </source>
</evidence>
<proteinExistence type="predicted"/>
<dbReference type="EMBL" id="JBBPBN010000001">
    <property type="protein sequence ID" value="KAK9046350.1"/>
    <property type="molecule type" value="Genomic_DNA"/>
</dbReference>
<organism evidence="1 2">
    <name type="scientific">Hibiscus sabdariffa</name>
    <name type="common">roselle</name>
    <dbReference type="NCBI Taxonomy" id="183260"/>
    <lineage>
        <taxon>Eukaryota</taxon>
        <taxon>Viridiplantae</taxon>
        <taxon>Streptophyta</taxon>
        <taxon>Embryophyta</taxon>
        <taxon>Tracheophyta</taxon>
        <taxon>Spermatophyta</taxon>
        <taxon>Magnoliopsida</taxon>
        <taxon>eudicotyledons</taxon>
        <taxon>Gunneridae</taxon>
        <taxon>Pentapetalae</taxon>
        <taxon>rosids</taxon>
        <taxon>malvids</taxon>
        <taxon>Malvales</taxon>
        <taxon>Malvaceae</taxon>
        <taxon>Malvoideae</taxon>
        <taxon>Hibiscus</taxon>
    </lineage>
</organism>
<dbReference type="Proteomes" id="UP001396334">
    <property type="component" value="Unassembled WGS sequence"/>
</dbReference>
<gene>
    <name evidence="1" type="ORF">V6N11_052242</name>
</gene>
<protein>
    <submittedName>
        <fullName evidence="1">Uncharacterized protein</fullName>
    </submittedName>
</protein>
<name>A0ABR2U9F1_9ROSI</name>
<sequence>MSFIDESVSLSCNGSFSIVKVRELSWMFSVVDESLSNKDILNDSYGALGVSGNYYSADSMNHVPVNSKPTQNKNMEGLGGSRVGDSSENVDVLILPIDLLQVDKTGGRSINLEGANSMVLPEVEMVLCTDRFSDARHTDTSPLMTLDPHDELWVADSILLGSLVRVALDAVGNQDVITERALEDVSAMGFIKG</sequence>
<reference evidence="1 2" key="1">
    <citation type="journal article" date="2024" name="G3 (Bethesda)">
        <title>Genome assembly of Hibiscus sabdariffa L. provides insights into metabolisms of medicinal natural products.</title>
        <authorList>
            <person name="Kim T."/>
        </authorList>
    </citation>
    <scope>NUCLEOTIDE SEQUENCE [LARGE SCALE GENOMIC DNA]</scope>
    <source>
        <strain evidence="1">TK-2024</strain>
        <tissue evidence="1">Old leaves</tissue>
    </source>
</reference>
<comment type="caution">
    <text evidence="1">The sequence shown here is derived from an EMBL/GenBank/DDBJ whole genome shotgun (WGS) entry which is preliminary data.</text>
</comment>